<protein>
    <submittedName>
        <fullName evidence="3">Aspartate racemase</fullName>
    </submittedName>
</protein>
<organism evidence="3 4">
    <name type="scientific">[Clostridium] symbiosum ATCC 14940</name>
    <dbReference type="NCBI Taxonomy" id="411472"/>
    <lineage>
        <taxon>Bacteria</taxon>
        <taxon>Bacillati</taxon>
        <taxon>Bacillota</taxon>
        <taxon>Clostridia</taxon>
        <taxon>Lachnospirales</taxon>
        <taxon>Lachnospiraceae</taxon>
        <taxon>Otoolea</taxon>
    </lineage>
</organism>
<dbReference type="PANTHER" id="PTHR21198">
    <property type="entry name" value="GLUTAMATE RACEMASE"/>
    <property type="match status" value="1"/>
</dbReference>
<accession>A0ABC9TZS2</accession>
<dbReference type="PANTHER" id="PTHR21198:SF7">
    <property type="entry name" value="ASPARTATE-GLUTAMATE RACEMASE FAMILY"/>
    <property type="match status" value="1"/>
</dbReference>
<dbReference type="GO" id="GO:0016853">
    <property type="term" value="F:isomerase activity"/>
    <property type="evidence" value="ECO:0007669"/>
    <property type="project" value="UniProtKB-KW"/>
</dbReference>
<evidence type="ECO:0000256" key="1">
    <source>
        <dbReference type="ARBA" id="ARBA00007847"/>
    </source>
</evidence>
<evidence type="ECO:0000313" key="3">
    <source>
        <dbReference type="EMBL" id="ERI78075.1"/>
    </source>
</evidence>
<dbReference type="Proteomes" id="UP000016491">
    <property type="component" value="Unassembled WGS sequence"/>
</dbReference>
<dbReference type="InterPro" id="IPR004380">
    <property type="entry name" value="Asp_race"/>
</dbReference>
<name>A0ABC9TZS2_CLOSY</name>
<evidence type="ECO:0000313" key="4">
    <source>
        <dbReference type="Proteomes" id="UP000016491"/>
    </source>
</evidence>
<dbReference type="AlphaFoldDB" id="A0ABC9TZS2"/>
<evidence type="ECO:0000256" key="2">
    <source>
        <dbReference type="ARBA" id="ARBA00023235"/>
    </source>
</evidence>
<dbReference type="SUPFAM" id="SSF53681">
    <property type="entry name" value="Aspartate/glutamate racemase"/>
    <property type="match status" value="2"/>
</dbReference>
<dbReference type="Gene3D" id="3.40.50.1860">
    <property type="match status" value="2"/>
</dbReference>
<proteinExistence type="inferred from homology"/>
<dbReference type="InterPro" id="IPR001920">
    <property type="entry name" value="Asp/Glu_race"/>
</dbReference>
<comment type="similarity">
    <text evidence="1">Belongs to the aspartate/glutamate racemases family.</text>
</comment>
<reference evidence="3 4" key="1">
    <citation type="submission" date="2013-07" db="EMBL/GenBank/DDBJ databases">
        <authorList>
            <person name="Weinstock G."/>
            <person name="Sodergren E."/>
            <person name="Wylie T."/>
            <person name="Fulton L."/>
            <person name="Fulton R."/>
            <person name="Fronick C."/>
            <person name="O'Laughlin M."/>
            <person name="Godfrey J."/>
            <person name="Miner T."/>
            <person name="Herter B."/>
            <person name="Appelbaum E."/>
            <person name="Cordes M."/>
            <person name="Lek S."/>
            <person name="Wollam A."/>
            <person name="Pepin K.H."/>
            <person name="Palsikar V.B."/>
            <person name="Mitreva M."/>
            <person name="Wilson R.K."/>
        </authorList>
    </citation>
    <scope>NUCLEOTIDE SEQUENCE [LARGE SCALE GENOMIC DNA]</scope>
    <source>
        <strain evidence="3 4">ATCC 14940</strain>
    </source>
</reference>
<sequence length="255" mass="27910">MGVTCTQSVQVIAIGGGQCAKGGKRMKTIGMIGGMSWESTVLYYQIINETVGKELGGLHSAKILLYSVDFDEIEKYQAGGEWEKAGEVLSEAAVNLEKAGADYLVICTNTMHKVVPQIQTHIQIPIIHIAEATADVLKESRIRKVALLGTKYTMTQDFYKKKLTDAGIEVLIPEQPDIETVNNVIFKELCRGVVSEISKQQYLAIIDKLAAEGAQGVILGCTEIGMMISREDTQLPVFDTTRIHAEKAAYLSIQD</sequence>
<comment type="caution">
    <text evidence="3">The sequence shown here is derived from an EMBL/GenBank/DDBJ whole genome shotgun (WGS) entry which is preliminary data.</text>
</comment>
<gene>
    <name evidence="3" type="ORF">CLOSYM_01678</name>
</gene>
<dbReference type="NCBIfam" id="TIGR00035">
    <property type="entry name" value="asp_race"/>
    <property type="match status" value="1"/>
</dbReference>
<keyword evidence="2" id="KW-0413">Isomerase</keyword>
<dbReference type="InterPro" id="IPR015942">
    <property type="entry name" value="Asp/Glu/hydantoin_racemase"/>
</dbReference>
<dbReference type="Pfam" id="PF01177">
    <property type="entry name" value="Asp_Glu_race"/>
    <property type="match status" value="1"/>
</dbReference>
<dbReference type="EMBL" id="AWSU01000133">
    <property type="protein sequence ID" value="ERI78075.1"/>
    <property type="molecule type" value="Genomic_DNA"/>
</dbReference>